<comment type="caution">
    <text evidence="1">The sequence shown here is derived from an EMBL/GenBank/DDBJ whole genome shotgun (WGS) entry which is preliminary data.</text>
</comment>
<name>A0ABV1H692_9FIRM</name>
<proteinExistence type="predicted"/>
<dbReference type="Proteomes" id="UP001546774">
    <property type="component" value="Unassembled WGS sequence"/>
</dbReference>
<evidence type="ECO:0008006" key="3">
    <source>
        <dbReference type="Google" id="ProtNLM"/>
    </source>
</evidence>
<keyword evidence="2" id="KW-1185">Reference proteome</keyword>
<evidence type="ECO:0000313" key="2">
    <source>
        <dbReference type="Proteomes" id="UP001546774"/>
    </source>
</evidence>
<sequence length="92" mass="10289">MYLLAEVFFYAGQRSSLPQVGYRPDAVFDNAGNYWGITFVELQADRFDVPIPAIIKFTFEEYHYSEVSVGATFSIMEGGHKVGTGKIIGKDI</sequence>
<evidence type="ECO:0000313" key="1">
    <source>
        <dbReference type="EMBL" id="MEQ2555224.1"/>
    </source>
</evidence>
<organism evidence="1 2">
    <name type="scientific">Lachnospira intestinalis</name>
    <dbReference type="NCBI Taxonomy" id="3133158"/>
    <lineage>
        <taxon>Bacteria</taxon>
        <taxon>Bacillati</taxon>
        <taxon>Bacillota</taxon>
        <taxon>Clostridia</taxon>
        <taxon>Lachnospirales</taxon>
        <taxon>Lachnospiraceae</taxon>
        <taxon>Lachnospira</taxon>
    </lineage>
</organism>
<accession>A0ABV1H692</accession>
<dbReference type="EMBL" id="JBBMFS010000007">
    <property type="protein sequence ID" value="MEQ2555224.1"/>
    <property type="molecule type" value="Genomic_DNA"/>
</dbReference>
<reference evidence="1" key="1">
    <citation type="submission" date="2024-03" db="EMBL/GenBank/DDBJ databases">
        <title>Human intestinal bacterial collection.</title>
        <authorList>
            <person name="Pauvert C."/>
            <person name="Hitch T.C.A."/>
            <person name="Clavel T."/>
        </authorList>
    </citation>
    <scope>NUCLEOTIDE SEQUENCE [LARGE SCALE GENOMIC DNA]</scope>
    <source>
        <strain evidence="1">CLA-AA-H89B</strain>
    </source>
</reference>
<protein>
    <recommendedName>
        <fullName evidence="3">Translation elongation factor EFTu/EF1A C-terminal domain-containing protein</fullName>
    </recommendedName>
</protein>
<gene>
    <name evidence="1" type="ORF">WMO37_09430</name>
</gene>